<evidence type="ECO:0000313" key="5">
    <source>
        <dbReference type="EMBL" id="MFM0717604.1"/>
    </source>
</evidence>
<sequence>MKMDACQEDLPIAHRISVVVLTHNRAAEVLHSLSRLIALPEKPAVIVVDNASSDDTVALIEARLPTVRVVQCAANFGAAGRNQAIACVSTDYVAFCDDDMWWEAGSLARAVRLLDASPRVAVLSARVLVGDSLELDETCVRMRNSPLDQGDLPGPPLTGYIAGACIFRTDVFRAVGGYEPRLFIGGEEELVALDVLTAGSAIVYMDSAVVHHHPSRARDSRLRRRLLARNTAWISWLRLPWREAWSATARAFALLWREGAFVHDVFSMISALPWALARRRVAPPAVLEMRRQVHEAERSQKKIAAGPSN</sequence>
<accession>A0ABW9EDD0</accession>
<dbReference type="EC" id="2.4.-.-" evidence="5"/>
<dbReference type="PANTHER" id="PTHR43179:SF12">
    <property type="entry name" value="GALACTOFURANOSYLTRANSFERASE GLFT2"/>
    <property type="match status" value="1"/>
</dbReference>
<dbReference type="InterPro" id="IPR001173">
    <property type="entry name" value="Glyco_trans_2-like"/>
</dbReference>
<keyword evidence="3 5" id="KW-0808">Transferase</keyword>
<gene>
    <name evidence="5" type="ORF">PQQ73_14800</name>
</gene>
<dbReference type="Proteomes" id="UP001629392">
    <property type="component" value="Unassembled WGS sequence"/>
</dbReference>
<feature type="domain" description="Glycosyltransferase 2-like" evidence="4">
    <location>
        <begin position="17"/>
        <end position="175"/>
    </location>
</feature>
<name>A0ABW9EDD0_9BURK</name>
<dbReference type="SUPFAM" id="SSF53448">
    <property type="entry name" value="Nucleotide-diphospho-sugar transferases"/>
    <property type="match status" value="1"/>
</dbReference>
<dbReference type="RefSeq" id="WP_408153444.1">
    <property type="nucleotide sequence ID" value="NZ_JAQQCL010000009.1"/>
</dbReference>
<evidence type="ECO:0000313" key="6">
    <source>
        <dbReference type="Proteomes" id="UP001629392"/>
    </source>
</evidence>
<dbReference type="GO" id="GO:0016757">
    <property type="term" value="F:glycosyltransferase activity"/>
    <property type="evidence" value="ECO:0007669"/>
    <property type="project" value="UniProtKB-KW"/>
</dbReference>
<protein>
    <submittedName>
        <fullName evidence="5">Glycosyltransferase</fullName>
        <ecNumber evidence="5">2.4.-.-</ecNumber>
    </submittedName>
</protein>
<dbReference type="EMBL" id="JAQQCL010000009">
    <property type="protein sequence ID" value="MFM0717604.1"/>
    <property type="molecule type" value="Genomic_DNA"/>
</dbReference>
<organism evidence="5 6">
    <name type="scientific">Paraburkholderia strydomiana</name>
    <dbReference type="NCBI Taxonomy" id="1245417"/>
    <lineage>
        <taxon>Bacteria</taxon>
        <taxon>Pseudomonadati</taxon>
        <taxon>Pseudomonadota</taxon>
        <taxon>Betaproteobacteria</taxon>
        <taxon>Burkholderiales</taxon>
        <taxon>Burkholderiaceae</taxon>
        <taxon>Paraburkholderia</taxon>
    </lineage>
</organism>
<dbReference type="Pfam" id="PF00535">
    <property type="entry name" value="Glycos_transf_2"/>
    <property type="match status" value="1"/>
</dbReference>
<reference evidence="5 6" key="1">
    <citation type="journal article" date="2024" name="Chem. Sci.">
        <title>Discovery of megapolipeptins by genome mining of a Burkholderiales bacteria collection.</title>
        <authorList>
            <person name="Paulo B.S."/>
            <person name="Recchia M.J.J."/>
            <person name="Lee S."/>
            <person name="Fergusson C.H."/>
            <person name="Romanowski S.B."/>
            <person name="Hernandez A."/>
            <person name="Krull N."/>
            <person name="Liu D.Y."/>
            <person name="Cavanagh H."/>
            <person name="Bos A."/>
            <person name="Gray C.A."/>
            <person name="Murphy B.T."/>
            <person name="Linington R.G."/>
            <person name="Eustaquio A.S."/>
        </authorList>
    </citation>
    <scope>NUCLEOTIDE SEQUENCE [LARGE SCALE GENOMIC DNA]</scope>
    <source>
        <strain evidence="5 6">RL17-350-BIC-E</strain>
    </source>
</reference>
<comment type="similarity">
    <text evidence="1">Belongs to the glycosyltransferase 2 family.</text>
</comment>
<proteinExistence type="inferred from homology"/>
<evidence type="ECO:0000256" key="3">
    <source>
        <dbReference type="ARBA" id="ARBA00022679"/>
    </source>
</evidence>
<evidence type="ECO:0000256" key="2">
    <source>
        <dbReference type="ARBA" id="ARBA00022676"/>
    </source>
</evidence>
<dbReference type="Gene3D" id="3.90.550.10">
    <property type="entry name" value="Spore Coat Polysaccharide Biosynthesis Protein SpsA, Chain A"/>
    <property type="match status" value="1"/>
</dbReference>
<keyword evidence="6" id="KW-1185">Reference proteome</keyword>
<comment type="caution">
    <text evidence="5">The sequence shown here is derived from an EMBL/GenBank/DDBJ whole genome shotgun (WGS) entry which is preliminary data.</text>
</comment>
<evidence type="ECO:0000256" key="1">
    <source>
        <dbReference type="ARBA" id="ARBA00006739"/>
    </source>
</evidence>
<dbReference type="PANTHER" id="PTHR43179">
    <property type="entry name" value="RHAMNOSYLTRANSFERASE WBBL"/>
    <property type="match status" value="1"/>
</dbReference>
<keyword evidence="2 5" id="KW-0328">Glycosyltransferase</keyword>
<dbReference type="InterPro" id="IPR029044">
    <property type="entry name" value="Nucleotide-diphossugar_trans"/>
</dbReference>
<evidence type="ECO:0000259" key="4">
    <source>
        <dbReference type="Pfam" id="PF00535"/>
    </source>
</evidence>